<organism evidence="1 2">
    <name type="scientific">Araneus ventricosus</name>
    <name type="common">Orbweaver spider</name>
    <name type="synonym">Epeira ventricosa</name>
    <dbReference type="NCBI Taxonomy" id="182803"/>
    <lineage>
        <taxon>Eukaryota</taxon>
        <taxon>Metazoa</taxon>
        <taxon>Ecdysozoa</taxon>
        <taxon>Arthropoda</taxon>
        <taxon>Chelicerata</taxon>
        <taxon>Arachnida</taxon>
        <taxon>Araneae</taxon>
        <taxon>Araneomorphae</taxon>
        <taxon>Entelegynae</taxon>
        <taxon>Araneoidea</taxon>
        <taxon>Araneidae</taxon>
        <taxon>Araneus</taxon>
    </lineage>
</organism>
<name>A0A4Y2C5Z6_ARAVE</name>
<protein>
    <submittedName>
        <fullName evidence="1">Uncharacterized protein</fullName>
    </submittedName>
</protein>
<dbReference type="OrthoDB" id="8063408at2759"/>
<sequence length="111" mass="12615">MAQFEIEYDAQKWRLFIDLCKRSLKALLLHNGNKYASIPVGHSVRYKECYENLAIILNKLKYKDHMWTLCGDLKVIFMLLGLQGEIQNIHSSCVSGTVGKGVNIGLRESGQ</sequence>
<dbReference type="EMBL" id="BGPR01000146">
    <property type="protein sequence ID" value="GBL99195.1"/>
    <property type="molecule type" value="Genomic_DNA"/>
</dbReference>
<evidence type="ECO:0000313" key="1">
    <source>
        <dbReference type="EMBL" id="GBL99195.1"/>
    </source>
</evidence>
<comment type="caution">
    <text evidence="1">The sequence shown here is derived from an EMBL/GenBank/DDBJ whole genome shotgun (WGS) entry which is preliminary data.</text>
</comment>
<dbReference type="PANTHER" id="PTHR46114:SF1">
    <property type="entry name" value="ZAD DOMAIN-CONTAINING PROTEIN"/>
    <property type="match status" value="1"/>
</dbReference>
<accession>A0A4Y2C5Z6</accession>
<gene>
    <name evidence="1" type="ORF">AVEN_140664_1</name>
</gene>
<keyword evidence="2" id="KW-1185">Reference proteome</keyword>
<evidence type="ECO:0000313" key="2">
    <source>
        <dbReference type="Proteomes" id="UP000499080"/>
    </source>
</evidence>
<reference evidence="1 2" key="1">
    <citation type="journal article" date="2019" name="Sci. Rep.">
        <title>Orb-weaving spider Araneus ventricosus genome elucidates the spidroin gene catalogue.</title>
        <authorList>
            <person name="Kono N."/>
            <person name="Nakamura H."/>
            <person name="Ohtoshi R."/>
            <person name="Moran D.A.P."/>
            <person name="Shinohara A."/>
            <person name="Yoshida Y."/>
            <person name="Fujiwara M."/>
            <person name="Mori M."/>
            <person name="Tomita M."/>
            <person name="Arakawa K."/>
        </authorList>
    </citation>
    <scope>NUCLEOTIDE SEQUENCE [LARGE SCALE GENOMIC DNA]</scope>
</reference>
<dbReference type="PANTHER" id="PTHR46114">
    <property type="entry name" value="APPLE DOMAIN-CONTAINING PROTEIN"/>
    <property type="match status" value="1"/>
</dbReference>
<proteinExistence type="predicted"/>
<dbReference type="AlphaFoldDB" id="A0A4Y2C5Z6"/>
<dbReference type="Proteomes" id="UP000499080">
    <property type="component" value="Unassembled WGS sequence"/>
</dbReference>